<sequence>MMTIHKLSAGDGYRYYMSETATGDVRRSPDRDLGDYYTAEGNPPGVWVGGGIAELGVSGTVSEAQMEALYGEGLHPNADEIIKAALDEGLSLAEATRRARLGRRYYRYDQNAGPLAAKIQDEIEAFEGRTGREATADERRQLRAKAGAIAFRADFGRSPTDAEELARYISANTGSKQQAVAAYDLVLRAPEDLSKGLFGEGDEDVCRIVMECDEEAVLETVTWIEEHALATRTGINGVAQEDVKGGLVATLFRHHDNRLGEPLLHHHLVVANKVLGIDGKWRSIDGKLLYAMGVAASEFYNQVVVEKVCARLGLEAEEREVTPGKRPVIGIKGFDRGVLQPHSKRTRDIGRRLEELLRAYREEHGKEPGTAARMALIQQATLETRPTKAKGRSLAQLRATWRRAAVAAVGQERVDALLRTAQAHASASGDGGSDLAEIDVVQAAEDVLAVVSEQRAVWGERHVLAEARRHVVRLTRGRSTAADGLAERITERVLSHGSLSITPPDLHRPFAPLTRAGGTSIYRRRESVLFTSREVLAAEDRVLNAARSVVVPALAGDRFTEVVDRFQGHELDAGQRRLAKAFACSDRLVVGGIGPAGAGKTTALQLVRDAVAAGGGRLIPLAPSSRAAKVIEGDLDTTAYTLHGWLAQRDRLTEGSIVHRVLRRRRGKRRKGAAEEYALRPGDVVVVDEAGMAGSRNLARVVAEAESAGALVRLIGDPAQLGSVESGGLLRQLARDVGVVELEELHRFQTEGEGEATLVLRDGDPADAWRWYLDQGRVVGGSREEMLDAVFAGWQHDIEAGLKALMMADDGEMVRELNLRAQAYQLASGQLDLSRTARLRDELQAAVGDVIVTRKNQRKLALLGGRDYVKNGDQWVIERIDRRGNVRARHTGHGGRIVLSRGYLRRHAELGYAYTTHRAQGITMDAAHGLITARTSREAAYVEATRGRQSNHIYVVTDDAQSVRDVLDAVARSSLASISAHEMIQAEQERAYSIGQLVAEYTDVYARATSQRLQNLTRRVLGPEAEMFIAAEAWGVAERSLRAAEAEGWDLGRLIRVAFDERDFADAEDPAAVLAWRIDYRVEAGRQAAERAARKEAEPGGSRPLKTLSAEQLQRLLALAEQHRRTALEELLRADAAVDSQPGPVVVDGLPHPAWPDRTHGHLTRAQLAAAVAQVRARIRRAEHEGDHESERAATAEHALLRREQRLRRAMPARDRMREDWQREPVRGASHTARQPVEATRAERTANLHRQDMARERLKRAQLIAAKIRVEQRLRDELPDGPPPVLDNSSHLPDWIAPSTAVRDMDTPEGWRQHLVERRLVLSERLEQMGLALAESPPPWARVLGPVPVAGTELREQWERTAAVAEVWRIRHALADDVPGIGEQPADPRDAHAWSIFQQRIAEVGRRARASAAARHRPDEPSGGMRIAARTAENFQYRLLDAHVSEPEDREAVSAAAAAFAELALRRALEGREPAEEWVEQIPAPDAEDSTQQEQWKQVVAALATYRMLNEIDSDEPLGETPDEAEERERWAELHEAMTLFQRARIQQRLEEVRAHRDAERARRGLAPVTPGVPSDDAVRRRRTDTAQDEQNRRHGPSSGPRRGPGM</sequence>
<reference evidence="3 4" key="1">
    <citation type="submission" date="2021-08" db="EMBL/GenBank/DDBJ databases">
        <authorList>
            <person name="Ping M."/>
        </authorList>
    </citation>
    <scope>NUCLEOTIDE SEQUENCE [LARGE SCALE GENOMIC DNA]</scope>
    <source>
        <strain evidence="3 4">MG28</strain>
    </source>
</reference>
<gene>
    <name evidence="3" type="ORF">K1J60_05995</name>
</gene>
<proteinExistence type="predicted"/>
<dbReference type="SUPFAM" id="SSF52540">
    <property type="entry name" value="P-loop containing nucleoside triphosphate hydrolases"/>
    <property type="match status" value="2"/>
</dbReference>
<dbReference type="Proteomes" id="UP000827138">
    <property type="component" value="Chromosome"/>
</dbReference>
<protein>
    <submittedName>
        <fullName evidence="3">Relaxase domain-containing protein</fullName>
    </submittedName>
</protein>
<evidence type="ECO:0000256" key="1">
    <source>
        <dbReference type="SAM" id="MobiDB-lite"/>
    </source>
</evidence>
<dbReference type="NCBIfam" id="NF041492">
    <property type="entry name" value="MobF"/>
    <property type="match status" value="1"/>
</dbReference>
<organism evidence="3 4">
    <name type="scientific">Streptomyces akebiae</name>
    <dbReference type="NCBI Taxonomy" id="2865673"/>
    <lineage>
        <taxon>Bacteria</taxon>
        <taxon>Bacillati</taxon>
        <taxon>Actinomycetota</taxon>
        <taxon>Actinomycetes</taxon>
        <taxon>Kitasatosporales</taxon>
        <taxon>Streptomycetaceae</taxon>
        <taxon>Streptomyces</taxon>
    </lineage>
</organism>
<dbReference type="Pfam" id="PF13604">
    <property type="entry name" value="AAA_30"/>
    <property type="match status" value="1"/>
</dbReference>
<evidence type="ECO:0000259" key="2">
    <source>
        <dbReference type="Pfam" id="PF08751"/>
    </source>
</evidence>
<feature type="compositionally biased region" description="Basic and acidic residues" evidence="1">
    <location>
        <begin position="1584"/>
        <end position="1593"/>
    </location>
</feature>
<dbReference type="InterPro" id="IPR014862">
    <property type="entry name" value="TrwC"/>
</dbReference>
<accession>A0ABX8XJL4</accession>
<feature type="domain" description="TrwC relaxase" evidence="2">
    <location>
        <begin position="9"/>
        <end position="406"/>
    </location>
</feature>
<dbReference type="EMBL" id="CP080647">
    <property type="protein sequence ID" value="QYX76118.1"/>
    <property type="molecule type" value="Genomic_DNA"/>
</dbReference>
<dbReference type="Pfam" id="PF08751">
    <property type="entry name" value="TrwC"/>
    <property type="match status" value="1"/>
</dbReference>
<keyword evidence="4" id="KW-1185">Reference proteome</keyword>
<dbReference type="RefSeq" id="WP_220645253.1">
    <property type="nucleotide sequence ID" value="NZ_CP080647.1"/>
</dbReference>
<dbReference type="Gene3D" id="2.30.30.940">
    <property type="match status" value="1"/>
</dbReference>
<dbReference type="SUPFAM" id="SSF55464">
    <property type="entry name" value="Origin of replication-binding domain, RBD-like"/>
    <property type="match status" value="1"/>
</dbReference>
<feature type="region of interest" description="Disordered" evidence="1">
    <location>
        <begin position="1557"/>
        <end position="1607"/>
    </location>
</feature>
<dbReference type="CDD" id="cd18809">
    <property type="entry name" value="SF1_C_RecD"/>
    <property type="match status" value="1"/>
</dbReference>
<dbReference type="InterPro" id="IPR027417">
    <property type="entry name" value="P-loop_NTPase"/>
</dbReference>
<feature type="compositionally biased region" description="Low complexity" evidence="1">
    <location>
        <begin position="1597"/>
        <end position="1607"/>
    </location>
</feature>
<name>A0ABX8XJL4_9ACTN</name>
<dbReference type="Gene3D" id="3.40.50.300">
    <property type="entry name" value="P-loop containing nucleotide triphosphate hydrolases"/>
    <property type="match status" value="2"/>
</dbReference>
<evidence type="ECO:0000313" key="3">
    <source>
        <dbReference type="EMBL" id="QYX76118.1"/>
    </source>
</evidence>
<evidence type="ECO:0000313" key="4">
    <source>
        <dbReference type="Proteomes" id="UP000827138"/>
    </source>
</evidence>